<evidence type="ECO:0000313" key="1">
    <source>
        <dbReference type="EMBL" id="EFQ03973.1"/>
    </source>
</evidence>
<dbReference type="HOGENOM" id="CLU_2811247_0_0_9"/>
<sequence>MATLMQKDVLLEGVFQALGYAHGANADEATINELQELKQKLYGSKPEDLDFQEIISYIKENIEKYKG</sequence>
<dbReference type="eggNOG" id="ENOG502ZKA9">
    <property type="taxonomic scope" value="Bacteria"/>
</dbReference>
<proteinExistence type="predicted"/>
<gene>
    <name evidence="1" type="ORF">HMPREF9429_01156</name>
</gene>
<comment type="caution">
    <text evidence="1">The sequence shown here is derived from an EMBL/GenBank/DDBJ whole genome shotgun (WGS) entry which is preliminary data.</text>
</comment>
<dbReference type="RefSeq" id="WP_006942278.1">
    <property type="nucleotide sequence ID" value="NZ_GL538208.1"/>
</dbReference>
<name>E2ZBY6_9FIRM</name>
<evidence type="ECO:0000313" key="2">
    <source>
        <dbReference type="Proteomes" id="UP000003195"/>
    </source>
</evidence>
<keyword evidence="2" id="KW-1185">Reference proteome</keyword>
<dbReference type="EMBL" id="AECS01000037">
    <property type="protein sequence ID" value="EFQ03973.1"/>
    <property type="molecule type" value="Genomic_DNA"/>
</dbReference>
<reference evidence="1 2" key="1">
    <citation type="submission" date="2010-08" db="EMBL/GenBank/DDBJ databases">
        <authorList>
            <person name="Weinstock G."/>
            <person name="Sodergren E."/>
            <person name="Clifton S."/>
            <person name="Fulton L."/>
            <person name="Fulton B."/>
            <person name="Courtney L."/>
            <person name="Fronick C."/>
            <person name="Harrison M."/>
            <person name="Strong C."/>
            <person name="Farmer C."/>
            <person name="Delahaunty K."/>
            <person name="Markovic C."/>
            <person name="Hall O."/>
            <person name="Minx P."/>
            <person name="Tomlinson C."/>
            <person name="Mitreva M."/>
            <person name="Hou S."/>
            <person name="Chen J."/>
            <person name="Wollam A."/>
            <person name="Pepin K.H."/>
            <person name="Johnson M."/>
            <person name="Bhonagiri V."/>
            <person name="Zhang X."/>
            <person name="Suruliraj S."/>
            <person name="Warren W."/>
            <person name="Chinwalla A."/>
            <person name="Mardis E.R."/>
            <person name="Wilson R.K."/>
        </authorList>
    </citation>
    <scope>NUCLEOTIDE SEQUENCE [LARGE SCALE GENOMIC DNA]</scope>
    <source>
        <strain evidence="1 2">F0359</strain>
    </source>
</reference>
<dbReference type="Proteomes" id="UP000003195">
    <property type="component" value="Unassembled WGS sequence"/>
</dbReference>
<protein>
    <submittedName>
        <fullName evidence="1">Uncharacterized protein</fullName>
    </submittedName>
</protein>
<accession>E2ZBY6</accession>
<dbReference type="AlphaFoldDB" id="E2ZBY6"/>
<organism evidence="1 2">
    <name type="scientific">Megasphaera micronuciformis F0359</name>
    <dbReference type="NCBI Taxonomy" id="706434"/>
    <lineage>
        <taxon>Bacteria</taxon>
        <taxon>Bacillati</taxon>
        <taxon>Bacillota</taxon>
        <taxon>Negativicutes</taxon>
        <taxon>Veillonellales</taxon>
        <taxon>Veillonellaceae</taxon>
        <taxon>Megasphaera</taxon>
    </lineage>
</organism>
<dbReference type="OrthoDB" id="6421666at2"/>